<protein>
    <recommendedName>
        <fullName evidence="3">Antibiotic biosynthesis monooxygenase</fullName>
    </recommendedName>
</protein>
<dbReference type="EMBL" id="PTJA01000012">
    <property type="protein sequence ID" value="PPK79010.1"/>
    <property type="molecule type" value="Genomic_DNA"/>
</dbReference>
<dbReference type="OrthoDB" id="165208at2"/>
<name>A0A2S6HNF5_9FIRM</name>
<gene>
    <name evidence="1" type="ORF">BXY41_112170</name>
</gene>
<dbReference type="Proteomes" id="UP000237749">
    <property type="component" value="Unassembled WGS sequence"/>
</dbReference>
<organism evidence="1 2">
    <name type="scientific">Lacrimispora xylanisolvens</name>
    <dbReference type="NCBI Taxonomy" id="384636"/>
    <lineage>
        <taxon>Bacteria</taxon>
        <taxon>Bacillati</taxon>
        <taxon>Bacillota</taxon>
        <taxon>Clostridia</taxon>
        <taxon>Lachnospirales</taxon>
        <taxon>Lachnospiraceae</taxon>
        <taxon>Lacrimispora</taxon>
    </lineage>
</organism>
<evidence type="ECO:0008006" key="3">
    <source>
        <dbReference type="Google" id="ProtNLM"/>
    </source>
</evidence>
<dbReference type="AlphaFoldDB" id="A0A2S6HNF5"/>
<reference evidence="1 2" key="1">
    <citation type="submission" date="2018-02" db="EMBL/GenBank/DDBJ databases">
        <title>Genomic Encyclopedia of Archaeal and Bacterial Type Strains, Phase II (KMG-II): from individual species to whole genera.</title>
        <authorList>
            <person name="Goeker M."/>
        </authorList>
    </citation>
    <scope>NUCLEOTIDE SEQUENCE [LARGE SCALE GENOMIC DNA]</scope>
    <source>
        <strain evidence="1 2">DSM 3808</strain>
    </source>
</reference>
<accession>A0A2S6HNF5</accession>
<keyword evidence="2" id="KW-1185">Reference proteome</keyword>
<comment type="caution">
    <text evidence="1">The sequence shown here is derived from an EMBL/GenBank/DDBJ whole genome shotgun (WGS) entry which is preliminary data.</text>
</comment>
<proteinExistence type="predicted"/>
<evidence type="ECO:0000313" key="2">
    <source>
        <dbReference type="Proteomes" id="UP000237749"/>
    </source>
</evidence>
<sequence length="114" mass="13035">MISRTWHGMVPLNMKDEFEKYEYETGVKESLAIKGNQGAYLEIIEQDQYAHFFLCTKWDSMDSMIAFAGDNPRIAVTYPEDDKYGLISDPIVIIQEVSDSENPFKEIISDAGEN</sequence>
<dbReference type="RefSeq" id="WP_104438698.1">
    <property type="nucleotide sequence ID" value="NZ_PTJA01000012.1"/>
</dbReference>
<evidence type="ECO:0000313" key="1">
    <source>
        <dbReference type="EMBL" id="PPK79010.1"/>
    </source>
</evidence>